<evidence type="ECO:0000313" key="2">
    <source>
        <dbReference type="Proteomes" id="UP000011680"/>
    </source>
</evidence>
<gene>
    <name evidence="1" type="ORF">C451_19898</name>
</gene>
<accession>M0MVK5</accession>
<reference evidence="1 2" key="1">
    <citation type="journal article" date="2014" name="PLoS Genet.">
        <title>Phylogenetically driven sequencing of extremely halophilic archaea reveals strategies for static and dynamic osmo-response.</title>
        <authorList>
            <person name="Becker E.A."/>
            <person name="Seitzer P.M."/>
            <person name="Tritt A."/>
            <person name="Larsen D."/>
            <person name="Krusor M."/>
            <person name="Yao A.I."/>
            <person name="Wu D."/>
            <person name="Madern D."/>
            <person name="Eisen J.A."/>
            <person name="Darling A.E."/>
            <person name="Facciotti M.T."/>
        </authorList>
    </citation>
    <scope>NUCLEOTIDE SEQUENCE [LARGE SCALE GENOMIC DNA]</scope>
    <source>
        <strain evidence="1 2">JCM 13552</strain>
    </source>
</reference>
<organism evidence="1 2">
    <name type="scientific">Halococcus thailandensis JCM 13552</name>
    <dbReference type="NCBI Taxonomy" id="1227457"/>
    <lineage>
        <taxon>Archaea</taxon>
        <taxon>Methanobacteriati</taxon>
        <taxon>Methanobacteriota</taxon>
        <taxon>Stenosarchaea group</taxon>
        <taxon>Halobacteria</taxon>
        <taxon>Halobacteriales</taxon>
        <taxon>Halococcaceae</taxon>
        <taxon>Halococcus</taxon>
    </lineage>
</organism>
<dbReference type="Proteomes" id="UP000011680">
    <property type="component" value="Unassembled WGS sequence"/>
</dbReference>
<dbReference type="AlphaFoldDB" id="M0MVK5"/>
<keyword evidence="2" id="KW-1185">Reference proteome</keyword>
<comment type="caution">
    <text evidence="1">The sequence shown here is derived from an EMBL/GenBank/DDBJ whole genome shotgun (WGS) entry which is preliminary data.</text>
</comment>
<proteinExistence type="predicted"/>
<protein>
    <submittedName>
        <fullName evidence="1">Uncharacterized protein</fullName>
    </submittedName>
</protein>
<name>M0MVK5_9EURY</name>
<evidence type="ECO:0000313" key="1">
    <source>
        <dbReference type="EMBL" id="EMA48829.1"/>
    </source>
</evidence>
<sequence length="83" mass="8807">MPLKLFGVVVLSTRITDGDEVLNSVFVLIAGIASTAAVTRGDRNETEMGLWIANGTAELTDSVIAIKGEFLVLSVLRTCPICI</sequence>
<dbReference type="EMBL" id="AOMF01000185">
    <property type="protein sequence ID" value="EMA48829.1"/>
    <property type="molecule type" value="Genomic_DNA"/>
</dbReference>